<sequence length="69" mass="8170">MSQSTHLRFYCTSKLLFVNEIAFISLVPSVIDNIFDFSFFISNSTIRYLHRQISRIIILIFRLSVVLRQ</sequence>
<evidence type="ECO:0000313" key="1">
    <source>
        <dbReference type="EMBL" id="KAL0125861.1"/>
    </source>
</evidence>
<comment type="caution">
    <text evidence="1">The sequence shown here is derived from an EMBL/GenBank/DDBJ whole genome shotgun (WGS) entry which is preliminary data.</text>
</comment>
<reference evidence="1 2" key="1">
    <citation type="submission" date="2023-03" db="EMBL/GenBank/DDBJ databases">
        <title>High recombination rates correlate with genetic variation in Cardiocondyla obscurior ants.</title>
        <authorList>
            <person name="Errbii M."/>
        </authorList>
    </citation>
    <scope>NUCLEOTIDE SEQUENCE [LARGE SCALE GENOMIC DNA]</scope>
    <source>
        <strain evidence="1">Alpha-2009</strain>
        <tissue evidence="1">Whole body</tissue>
    </source>
</reference>
<keyword evidence="2" id="KW-1185">Reference proteome</keyword>
<dbReference type="Proteomes" id="UP001430953">
    <property type="component" value="Unassembled WGS sequence"/>
</dbReference>
<accession>A0AAW2GF26</accession>
<protein>
    <submittedName>
        <fullName evidence="1">Uncharacterized protein</fullName>
    </submittedName>
</protein>
<dbReference type="EMBL" id="JADYXP020000004">
    <property type="protein sequence ID" value="KAL0125861.1"/>
    <property type="molecule type" value="Genomic_DNA"/>
</dbReference>
<evidence type="ECO:0000313" key="2">
    <source>
        <dbReference type="Proteomes" id="UP001430953"/>
    </source>
</evidence>
<name>A0AAW2GF26_9HYME</name>
<proteinExistence type="predicted"/>
<gene>
    <name evidence="1" type="ORF">PUN28_004719</name>
</gene>
<organism evidence="1 2">
    <name type="scientific">Cardiocondyla obscurior</name>
    <dbReference type="NCBI Taxonomy" id="286306"/>
    <lineage>
        <taxon>Eukaryota</taxon>
        <taxon>Metazoa</taxon>
        <taxon>Ecdysozoa</taxon>
        <taxon>Arthropoda</taxon>
        <taxon>Hexapoda</taxon>
        <taxon>Insecta</taxon>
        <taxon>Pterygota</taxon>
        <taxon>Neoptera</taxon>
        <taxon>Endopterygota</taxon>
        <taxon>Hymenoptera</taxon>
        <taxon>Apocrita</taxon>
        <taxon>Aculeata</taxon>
        <taxon>Formicoidea</taxon>
        <taxon>Formicidae</taxon>
        <taxon>Myrmicinae</taxon>
        <taxon>Cardiocondyla</taxon>
    </lineage>
</organism>
<dbReference type="AlphaFoldDB" id="A0AAW2GF26"/>